<dbReference type="AlphaFoldDB" id="A0A0B6XZE9"/>
<dbReference type="EMBL" id="HACG01002388">
    <property type="protein sequence ID" value="CEK49253.1"/>
    <property type="molecule type" value="Transcribed_RNA"/>
</dbReference>
<organism evidence="1">
    <name type="scientific">Arion vulgaris</name>
    <dbReference type="NCBI Taxonomy" id="1028688"/>
    <lineage>
        <taxon>Eukaryota</taxon>
        <taxon>Metazoa</taxon>
        <taxon>Spiralia</taxon>
        <taxon>Lophotrochozoa</taxon>
        <taxon>Mollusca</taxon>
        <taxon>Gastropoda</taxon>
        <taxon>Heterobranchia</taxon>
        <taxon>Euthyneura</taxon>
        <taxon>Panpulmonata</taxon>
        <taxon>Eupulmonata</taxon>
        <taxon>Stylommatophora</taxon>
        <taxon>Helicina</taxon>
        <taxon>Arionoidea</taxon>
        <taxon>Arionidae</taxon>
        <taxon>Arion</taxon>
    </lineage>
</organism>
<protein>
    <submittedName>
        <fullName evidence="1">Uncharacterized protein</fullName>
    </submittedName>
</protein>
<name>A0A0B6XZE9_9EUPU</name>
<accession>A0A0B6XZE9</accession>
<feature type="non-terminal residue" evidence="1">
    <location>
        <position position="1"/>
    </location>
</feature>
<gene>
    <name evidence="1" type="primary">ORF7023</name>
</gene>
<sequence length="65" mass="7638">FWIGEKKRRRNLEVHHVLRRCVCLMDDKKSACIVSLSSELVSIILTPSKPQTVYVYCTIEHKLYC</sequence>
<reference evidence="1" key="1">
    <citation type="submission" date="2014-12" db="EMBL/GenBank/DDBJ databases">
        <title>Insight into the proteome of Arion vulgaris.</title>
        <authorList>
            <person name="Aradska J."/>
            <person name="Bulat T."/>
            <person name="Smidak R."/>
            <person name="Sarate P."/>
            <person name="Gangsoo J."/>
            <person name="Sialana F."/>
            <person name="Bilban M."/>
            <person name="Lubec G."/>
        </authorList>
    </citation>
    <scope>NUCLEOTIDE SEQUENCE</scope>
    <source>
        <tissue evidence="1">Skin</tissue>
    </source>
</reference>
<proteinExistence type="predicted"/>
<evidence type="ECO:0000313" key="1">
    <source>
        <dbReference type="EMBL" id="CEK49253.1"/>
    </source>
</evidence>